<dbReference type="InterPro" id="IPR011009">
    <property type="entry name" value="Kinase-like_dom_sf"/>
</dbReference>
<dbReference type="SUPFAM" id="SSF56112">
    <property type="entry name" value="Protein kinase-like (PK-like)"/>
    <property type="match status" value="1"/>
</dbReference>
<dbReference type="OrthoDB" id="3645574at2759"/>
<dbReference type="InterPro" id="IPR051678">
    <property type="entry name" value="AGP_Transferase"/>
</dbReference>
<dbReference type="VEuPathDB" id="FungiDB:BO78DRAFT_347124"/>
<dbReference type="AlphaFoldDB" id="A0A319E9N7"/>
<reference evidence="1 2" key="1">
    <citation type="submission" date="2018-02" db="EMBL/GenBank/DDBJ databases">
        <title>The genomes of Aspergillus section Nigri reveals drivers in fungal speciation.</title>
        <authorList>
            <consortium name="DOE Joint Genome Institute"/>
            <person name="Vesth T.C."/>
            <person name="Nybo J."/>
            <person name="Theobald S."/>
            <person name="Brandl J."/>
            <person name="Frisvad J.C."/>
            <person name="Nielsen K.F."/>
            <person name="Lyhne E.K."/>
            <person name="Kogle M.E."/>
            <person name="Kuo A."/>
            <person name="Riley R."/>
            <person name="Clum A."/>
            <person name="Nolan M."/>
            <person name="Lipzen A."/>
            <person name="Salamov A."/>
            <person name="Henrissat B."/>
            <person name="Wiebenga A."/>
            <person name="De vries R.P."/>
            <person name="Grigoriev I.V."/>
            <person name="Mortensen U.H."/>
            <person name="Andersen M.R."/>
            <person name="Baker S.E."/>
        </authorList>
    </citation>
    <scope>NUCLEOTIDE SEQUENCE [LARGE SCALE GENOMIC DNA]</scope>
    <source>
        <strain evidence="1 2">CBS 121057</strain>
    </source>
</reference>
<keyword evidence="2" id="KW-1185">Reference proteome</keyword>
<name>A0A319E9N7_ASPSB</name>
<dbReference type="PANTHER" id="PTHR21310:SF37">
    <property type="entry name" value="AMINOGLYCOSIDE PHOSPHOTRANSFERASE DOMAIN-CONTAINING PROTEIN"/>
    <property type="match status" value="1"/>
</dbReference>
<dbReference type="Proteomes" id="UP000248423">
    <property type="component" value="Unassembled WGS sequence"/>
</dbReference>
<dbReference type="PANTHER" id="PTHR21310">
    <property type="entry name" value="AMINOGLYCOSIDE PHOSPHOTRANSFERASE-RELATED-RELATED"/>
    <property type="match status" value="1"/>
</dbReference>
<proteinExistence type="predicted"/>
<dbReference type="STRING" id="1448318.A0A319E9N7"/>
<evidence type="ECO:0000313" key="1">
    <source>
        <dbReference type="EMBL" id="PYI04805.1"/>
    </source>
</evidence>
<evidence type="ECO:0008006" key="3">
    <source>
        <dbReference type="Google" id="ProtNLM"/>
    </source>
</evidence>
<evidence type="ECO:0000313" key="2">
    <source>
        <dbReference type="Proteomes" id="UP000248423"/>
    </source>
</evidence>
<gene>
    <name evidence="1" type="ORF">BO78DRAFT_347124</name>
</gene>
<accession>A0A319E9N7</accession>
<organism evidence="1 2">
    <name type="scientific">Aspergillus sclerotiicarbonarius (strain CBS 121057 / IBT 28362)</name>
    <dbReference type="NCBI Taxonomy" id="1448318"/>
    <lineage>
        <taxon>Eukaryota</taxon>
        <taxon>Fungi</taxon>
        <taxon>Dikarya</taxon>
        <taxon>Ascomycota</taxon>
        <taxon>Pezizomycotina</taxon>
        <taxon>Eurotiomycetes</taxon>
        <taxon>Eurotiomycetidae</taxon>
        <taxon>Eurotiales</taxon>
        <taxon>Aspergillaceae</taxon>
        <taxon>Aspergillus</taxon>
        <taxon>Aspergillus subgen. Circumdati</taxon>
    </lineage>
</organism>
<sequence>MATTAVHRRRLLREEITYSVAKEKEVNLLHRLQYPDQQAQFFALLDDRRDWIQAVVAHHLSLKSPKNCHVADKGDWLHGSFNVCIPVTLGRPRDLQRNKRILLRIPLPYRIGEAFRPGNGDEKIRCEAATYAWTEGNCPDVPIPKLYGFAASTGETFTRLENLPFLTRCIHRLRCWLRSLFRLPAPSCYIRNDSRHLMSCDKPPVGYVLVEYIDESKGTMLSDTWPTQHTCSELRTNFFRDLSRIFLSLAKIPFQKIGSFTIDNRGFLQHTNRPLSLGIQDLENEEIPVDMPRDYTYSTTDSYVVDTLAYHDNRLQHQPNAINNLSDYIYQASALTAMRAIFPLFFRRELRRGPFFFTLTDLHQSNILVDKDWHITCLIDLEWGCSLPAEMIQPPHWFTNKAVDQMDAAEYNNVRLEFMSILGEEERALAKKDNRISSESMIVSTIMNQTWETGTFWFSLALTSPTGLFSLFYKHIQPIITAKCPEHDAFHQIMPWYWTTDTVGIVRRKLADKKDYDVRLRQAFGVSSE</sequence>
<dbReference type="EMBL" id="KZ826365">
    <property type="protein sequence ID" value="PYI04805.1"/>
    <property type="molecule type" value="Genomic_DNA"/>
</dbReference>
<protein>
    <recommendedName>
        <fullName evidence="3">Aminoglycoside phosphotransferase domain-containing protein</fullName>
    </recommendedName>
</protein>